<protein>
    <submittedName>
        <fullName evidence="2">Uncharacterized protein</fullName>
    </submittedName>
</protein>
<organism evidence="2 3">
    <name type="scientific">Engelhardtia mirabilis</name>
    <dbReference type="NCBI Taxonomy" id="2528011"/>
    <lineage>
        <taxon>Bacteria</taxon>
        <taxon>Pseudomonadati</taxon>
        <taxon>Planctomycetota</taxon>
        <taxon>Planctomycetia</taxon>
        <taxon>Planctomycetia incertae sedis</taxon>
        <taxon>Engelhardtia</taxon>
    </lineage>
</organism>
<proteinExistence type="predicted"/>
<sequence length="396" mass="45014" precursor="true">MLLNLGRILSVGLLIGSFAGLSNPAAAAALQASHAKPVPVEWEGKKYAVDELPEALSDASIKAILGWAQWAGDNDYRMSLTDDQRVLVVQHERRKPKDSFKLIEETAAIVDALLPAPAREEEDSQTTKRGETPVPIYDEDGTWTWKWEDDGGPLETDTAVILQLRSEPAQVAAVEKLTRDFDYLAEWGASAAARAGFSLERPLCSAWLESANGQEEWDPDHELINRVANMLVLRRFGQLPFWLQQGIAWHVEWESKETLYCYPYRAEFVYESEHSTWPTLLKQEFKERKDDPMALAEVAEWHRGTFDRERARKAFGFARFVAEHHADKFSAILEDLRLNRDANGRFFKEDGSWTRIPGWEVPIKDQDAIFAKHLGDDYLSEASEYFAKGKSYRPPS</sequence>
<evidence type="ECO:0000256" key="1">
    <source>
        <dbReference type="SAM" id="SignalP"/>
    </source>
</evidence>
<reference evidence="2 3" key="1">
    <citation type="submission" date="2019-02" db="EMBL/GenBank/DDBJ databases">
        <title>Deep-cultivation of Planctomycetes and their phenomic and genomic characterization uncovers novel biology.</title>
        <authorList>
            <person name="Wiegand S."/>
            <person name="Jogler M."/>
            <person name="Boedeker C."/>
            <person name="Pinto D."/>
            <person name="Vollmers J."/>
            <person name="Rivas-Marin E."/>
            <person name="Kohn T."/>
            <person name="Peeters S.H."/>
            <person name="Heuer A."/>
            <person name="Rast P."/>
            <person name="Oberbeckmann S."/>
            <person name="Bunk B."/>
            <person name="Jeske O."/>
            <person name="Meyerdierks A."/>
            <person name="Storesund J.E."/>
            <person name="Kallscheuer N."/>
            <person name="Luecker S."/>
            <person name="Lage O.M."/>
            <person name="Pohl T."/>
            <person name="Merkel B.J."/>
            <person name="Hornburger P."/>
            <person name="Mueller R.-W."/>
            <person name="Bruemmer F."/>
            <person name="Labrenz M."/>
            <person name="Spormann A.M."/>
            <person name="Op den Camp H."/>
            <person name="Overmann J."/>
            <person name="Amann R."/>
            <person name="Jetten M.S.M."/>
            <person name="Mascher T."/>
            <person name="Medema M.H."/>
            <person name="Devos D.P."/>
            <person name="Kaster A.-K."/>
            <person name="Ovreas L."/>
            <person name="Rohde M."/>
            <person name="Galperin M.Y."/>
            <person name="Jogler C."/>
        </authorList>
    </citation>
    <scope>NUCLEOTIDE SEQUENCE [LARGE SCALE GENOMIC DNA]</scope>
    <source>
        <strain evidence="2 3">Pla133</strain>
    </source>
</reference>
<name>A0A518BNJ3_9BACT</name>
<dbReference type="Proteomes" id="UP000316921">
    <property type="component" value="Chromosome"/>
</dbReference>
<dbReference type="EMBL" id="CP036287">
    <property type="protein sequence ID" value="QDU68549.1"/>
    <property type="molecule type" value="Genomic_DNA"/>
</dbReference>
<dbReference type="KEGG" id="pbap:Pla133_36470"/>
<keyword evidence="3" id="KW-1185">Reference proteome</keyword>
<accession>A0A518BNJ3</accession>
<feature type="signal peptide" evidence="1">
    <location>
        <begin position="1"/>
        <end position="28"/>
    </location>
</feature>
<evidence type="ECO:0000313" key="3">
    <source>
        <dbReference type="Proteomes" id="UP000316921"/>
    </source>
</evidence>
<gene>
    <name evidence="2" type="ORF">Pla133_36470</name>
</gene>
<keyword evidence="1" id="KW-0732">Signal</keyword>
<dbReference type="AlphaFoldDB" id="A0A518BNJ3"/>
<feature type="chain" id="PRO_5021794330" evidence="1">
    <location>
        <begin position="29"/>
        <end position="396"/>
    </location>
</feature>
<evidence type="ECO:0000313" key="2">
    <source>
        <dbReference type="EMBL" id="QDU68549.1"/>
    </source>
</evidence>